<dbReference type="Proteomes" id="UP000295169">
    <property type="component" value="Unassembled WGS sequence"/>
</dbReference>
<evidence type="ECO:0000313" key="2">
    <source>
        <dbReference type="EMBL" id="TCL31373.1"/>
    </source>
</evidence>
<evidence type="ECO:0000313" key="3">
    <source>
        <dbReference type="Proteomes" id="UP000295169"/>
    </source>
</evidence>
<evidence type="ECO:0000256" key="1">
    <source>
        <dbReference type="SAM" id="SignalP"/>
    </source>
</evidence>
<reference evidence="2 3" key="1">
    <citation type="submission" date="2019-03" db="EMBL/GenBank/DDBJ databases">
        <title>Genomic Encyclopedia of Type Strains, Phase IV (KMG-IV): sequencing the most valuable type-strain genomes for metagenomic binning, comparative biology and taxonomic classification.</title>
        <authorList>
            <person name="Goeker M."/>
        </authorList>
    </citation>
    <scope>NUCLEOTIDE SEQUENCE [LARGE SCALE GENOMIC DNA]</scope>
    <source>
        <strain evidence="2 3">DSM 2286</strain>
    </source>
</reference>
<sequence length="41" mass="4058">MIRKHFAGSVASAPALGVSAQAFAGTVVSVSAVETKIGEIV</sequence>
<proteinExistence type="predicted"/>
<dbReference type="AlphaFoldDB" id="A0A4R1PTY6"/>
<dbReference type="RefSeq" id="WP_377817426.1">
    <property type="nucleotide sequence ID" value="NZ_JBHUHS010000001.1"/>
</dbReference>
<comment type="caution">
    <text evidence="2">The sequence shown here is derived from an EMBL/GenBank/DDBJ whole genome shotgun (WGS) entry which is preliminary data.</text>
</comment>
<gene>
    <name evidence="2" type="ORF">EV691_113113</name>
</gene>
<keyword evidence="1" id="KW-0732">Signal</keyword>
<protein>
    <submittedName>
        <fullName evidence="2">Uncharacterized protein</fullName>
    </submittedName>
</protein>
<organism evidence="2 3">
    <name type="scientific">Azotobacter chroococcum</name>
    <dbReference type="NCBI Taxonomy" id="353"/>
    <lineage>
        <taxon>Bacteria</taxon>
        <taxon>Pseudomonadati</taxon>
        <taxon>Pseudomonadota</taxon>
        <taxon>Gammaproteobacteria</taxon>
        <taxon>Pseudomonadales</taxon>
        <taxon>Pseudomonadaceae</taxon>
        <taxon>Azotobacter</taxon>
    </lineage>
</organism>
<dbReference type="EMBL" id="SMMU01000013">
    <property type="protein sequence ID" value="TCL31373.1"/>
    <property type="molecule type" value="Genomic_DNA"/>
</dbReference>
<name>A0A4R1PTY6_9GAMM</name>
<feature type="chain" id="PRO_5020466801" evidence="1">
    <location>
        <begin position="25"/>
        <end position="41"/>
    </location>
</feature>
<feature type="signal peptide" evidence="1">
    <location>
        <begin position="1"/>
        <end position="24"/>
    </location>
</feature>
<accession>A0A4R1PTY6</accession>